<dbReference type="PROSITE" id="PS50931">
    <property type="entry name" value="HTH_LYSR"/>
    <property type="match status" value="1"/>
</dbReference>
<protein>
    <submittedName>
        <fullName evidence="6">DNA-binding transcriptional LysR family regulator</fullName>
    </submittedName>
</protein>
<evidence type="ECO:0000313" key="7">
    <source>
        <dbReference type="Proteomes" id="UP000592181"/>
    </source>
</evidence>
<dbReference type="PANTHER" id="PTHR30346">
    <property type="entry name" value="TRANSCRIPTIONAL DUAL REGULATOR HCAR-RELATED"/>
    <property type="match status" value="1"/>
</dbReference>
<keyword evidence="4" id="KW-0804">Transcription</keyword>
<reference evidence="6 7" key="1">
    <citation type="submission" date="2020-07" db="EMBL/GenBank/DDBJ databases">
        <title>Sequencing the genomes of 1000 actinobacteria strains.</title>
        <authorList>
            <person name="Klenk H.-P."/>
        </authorList>
    </citation>
    <scope>NUCLEOTIDE SEQUENCE [LARGE SCALE GENOMIC DNA]</scope>
    <source>
        <strain evidence="6 7">DSM 24723</strain>
    </source>
</reference>
<feature type="domain" description="HTH lysR-type" evidence="5">
    <location>
        <begin position="1"/>
        <end position="14"/>
    </location>
</feature>
<dbReference type="InterPro" id="IPR005119">
    <property type="entry name" value="LysR_subst-bd"/>
</dbReference>
<dbReference type="SUPFAM" id="SSF53850">
    <property type="entry name" value="Periplasmic binding protein-like II"/>
    <property type="match status" value="1"/>
</dbReference>
<dbReference type="Proteomes" id="UP000592181">
    <property type="component" value="Unassembled WGS sequence"/>
</dbReference>
<dbReference type="PANTHER" id="PTHR30346:SF30">
    <property type="entry name" value="SMALL NEUTRAL PROTEASE REGULATORY PROTEIN"/>
    <property type="match status" value="1"/>
</dbReference>
<name>A0A852X6D8_9MICO</name>
<evidence type="ECO:0000313" key="6">
    <source>
        <dbReference type="EMBL" id="NYG37998.1"/>
    </source>
</evidence>
<dbReference type="EMBL" id="JACBZX010000001">
    <property type="protein sequence ID" value="NYG37998.1"/>
    <property type="molecule type" value="Genomic_DNA"/>
</dbReference>
<keyword evidence="7" id="KW-1185">Reference proteome</keyword>
<comment type="similarity">
    <text evidence="1">Belongs to the LysR transcriptional regulatory family.</text>
</comment>
<evidence type="ECO:0000256" key="4">
    <source>
        <dbReference type="ARBA" id="ARBA00023163"/>
    </source>
</evidence>
<keyword evidence="2" id="KW-0805">Transcription regulation</keyword>
<sequence length="246" mass="25798">MQLFARSSRRVELTAAGAAFLPEARASVAAADRARAEAAAATGELRGTLAIGLIPTVTAVDIPDLLGTFRQAHREVSVSLRVGASDELVAAVIAGALDVAFLGLAEDAPVTGVSSRDLAHHRLVAVVGDDHLLGQRRRLRLADLGEHPFVDFPAGSPGRAQSDRAFERAGLTREVPYEVTSTDLALGLVRAGLAVALLAPQMVPEQDGVRSIPVQGGPTRVEHLAWSGFNPSPAATAFVDLVQREQ</sequence>
<proteinExistence type="inferred from homology"/>
<gene>
    <name evidence="6" type="ORF">BJY28_002467</name>
</gene>
<dbReference type="Gene3D" id="3.40.190.290">
    <property type="match status" value="1"/>
</dbReference>
<dbReference type="GO" id="GO:0003677">
    <property type="term" value="F:DNA binding"/>
    <property type="evidence" value="ECO:0007669"/>
    <property type="project" value="UniProtKB-KW"/>
</dbReference>
<comment type="caution">
    <text evidence="6">The sequence shown here is derived from an EMBL/GenBank/DDBJ whole genome shotgun (WGS) entry which is preliminary data.</text>
</comment>
<evidence type="ECO:0000256" key="1">
    <source>
        <dbReference type="ARBA" id="ARBA00009437"/>
    </source>
</evidence>
<dbReference type="InterPro" id="IPR000847">
    <property type="entry name" value="LysR_HTH_N"/>
</dbReference>
<dbReference type="InterPro" id="IPR036388">
    <property type="entry name" value="WH-like_DNA-bd_sf"/>
</dbReference>
<dbReference type="CDD" id="cd08436">
    <property type="entry name" value="PBP2_LTTR_like_3"/>
    <property type="match status" value="1"/>
</dbReference>
<evidence type="ECO:0000259" key="5">
    <source>
        <dbReference type="PROSITE" id="PS50931"/>
    </source>
</evidence>
<evidence type="ECO:0000256" key="2">
    <source>
        <dbReference type="ARBA" id="ARBA00023015"/>
    </source>
</evidence>
<dbReference type="GO" id="GO:0003700">
    <property type="term" value="F:DNA-binding transcription factor activity"/>
    <property type="evidence" value="ECO:0007669"/>
    <property type="project" value="InterPro"/>
</dbReference>
<keyword evidence="3 6" id="KW-0238">DNA-binding</keyword>
<organism evidence="6 7">
    <name type="scientific">Janibacter alkaliphilus</name>
    <dbReference type="NCBI Taxonomy" id="1069963"/>
    <lineage>
        <taxon>Bacteria</taxon>
        <taxon>Bacillati</taxon>
        <taxon>Actinomycetota</taxon>
        <taxon>Actinomycetes</taxon>
        <taxon>Micrococcales</taxon>
        <taxon>Intrasporangiaceae</taxon>
        <taxon>Janibacter</taxon>
    </lineage>
</organism>
<dbReference type="Pfam" id="PF03466">
    <property type="entry name" value="LysR_substrate"/>
    <property type="match status" value="1"/>
</dbReference>
<accession>A0A852X6D8</accession>
<dbReference type="Gene3D" id="1.10.10.10">
    <property type="entry name" value="Winged helix-like DNA-binding domain superfamily/Winged helix DNA-binding domain"/>
    <property type="match status" value="1"/>
</dbReference>
<dbReference type="GO" id="GO:0032993">
    <property type="term" value="C:protein-DNA complex"/>
    <property type="evidence" value="ECO:0007669"/>
    <property type="project" value="TreeGrafter"/>
</dbReference>
<evidence type="ECO:0000256" key="3">
    <source>
        <dbReference type="ARBA" id="ARBA00023125"/>
    </source>
</evidence>
<dbReference type="AlphaFoldDB" id="A0A852X6D8"/>